<feature type="domain" description="Subtilisin-like protease fibronectin type-III" evidence="15">
    <location>
        <begin position="653"/>
        <end position="747"/>
    </location>
</feature>
<dbReference type="PANTHER" id="PTHR10795">
    <property type="entry name" value="PROPROTEIN CONVERTASE SUBTILISIN/KEXIN"/>
    <property type="match status" value="1"/>
</dbReference>
<dbReference type="InterPro" id="IPR023827">
    <property type="entry name" value="Peptidase_S8_Asp-AS"/>
</dbReference>
<accession>A0A8J7GMM1</accession>
<feature type="active site" description="Charge relay system" evidence="8 9">
    <location>
        <position position="549"/>
    </location>
</feature>
<dbReference type="InterPro" id="IPR023828">
    <property type="entry name" value="Peptidase_S8_Ser-AS"/>
</dbReference>
<organism evidence="16 17">
    <name type="scientific">Longispora fulva</name>
    <dbReference type="NCBI Taxonomy" id="619741"/>
    <lineage>
        <taxon>Bacteria</taxon>
        <taxon>Bacillati</taxon>
        <taxon>Actinomycetota</taxon>
        <taxon>Actinomycetes</taxon>
        <taxon>Micromonosporales</taxon>
        <taxon>Micromonosporaceae</taxon>
        <taxon>Longispora</taxon>
    </lineage>
</organism>
<dbReference type="GO" id="GO:0005576">
    <property type="term" value="C:extracellular region"/>
    <property type="evidence" value="ECO:0007669"/>
    <property type="project" value="UniProtKB-SubCell"/>
</dbReference>
<dbReference type="InterPro" id="IPR045051">
    <property type="entry name" value="SBT"/>
</dbReference>
<keyword evidence="4" id="KW-0732">Signal</keyword>
<evidence type="ECO:0000313" key="16">
    <source>
        <dbReference type="EMBL" id="MBG6139792.1"/>
    </source>
</evidence>
<keyword evidence="3 9" id="KW-0645">Protease</keyword>
<evidence type="ECO:0000259" key="12">
    <source>
        <dbReference type="Pfam" id="PF02225"/>
    </source>
</evidence>
<dbReference type="InterPro" id="IPR015500">
    <property type="entry name" value="Peptidase_S8_subtilisin-rel"/>
</dbReference>
<feature type="active site" description="Charge relay system" evidence="8 9">
    <location>
        <position position="159"/>
    </location>
</feature>
<dbReference type="InterPro" id="IPR037045">
    <property type="entry name" value="S8pro/Inhibitor_I9_sf"/>
</dbReference>
<feature type="domain" description="PA" evidence="12">
    <location>
        <begin position="383"/>
        <end position="472"/>
    </location>
</feature>
<feature type="domain" description="Peptidase C-terminal archaeal/bacterial" evidence="13">
    <location>
        <begin position="821"/>
        <end position="887"/>
    </location>
</feature>
<dbReference type="Pfam" id="PF17766">
    <property type="entry name" value="fn3_6"/>
    <property type="match status" value="1"/>
</dbReference>
<feature type="domain" description="Peptidase S8/S53" evidence="11">
    <location>
        <begin position="150"/>
        <end position="606"/>
    </location>
</feature>
<comment type="subcellular location">
    <subcellularLocation>
        <location evidence="1">Secreted</location>
    </subcellularLocation>
</comment>
<dbReference type="RefSeq" id="WP_231398979.1">
    <property type="nucleotide sequence ID" value="NZ_JADOUF010000001.1"/>
</dbReference>
<sequence length="966" mass="98853">MISLTLGATAVALTSIPSMSEAAAQGPTGTYIVQLVGEPVAAAKPDGDTRLDSHSAAAKQRSGLLAQNRTQVLKSVPGVKKLYDYQYTFNGFAARMTPEQAAKMAGTPGVSAVIKDEARTLDTVSTPRFLGLDGATGAWNKQFGDVSHAGEGVIVGVVDSGIRTDSPSFAALPEPRPDQAIIDSKWHGTCDPTITCNNKVIGAHWYLSGFAVPEEHRSPLDFDGHGSHTASTAAGNNNVTAVVNGVPVGQISGMAPAARVAAYKVCWEVGGGNASCSTADSVAAIDQATADGVDVINFSISGSLTTNVDPVAIAFYNAAKAGVFVSASAGNSGDQGASSNAHNAPWITTVAASTHDRLWSAKATLGNGVTYTGVGLGPVVPSAPLIASAAAAKAGADANQARLCFTGTLDPAKAAGKIVVCDRGTNGRTDKSAEVKAAGGVGMLLLNVTPNSLNADFHFVPTVHLDNVSGAAVRAYLAGTASPTAAFAAGTPVAGRAPEMAAFSSKGPGRISNGDLLKPDLTAPGVDVLAAVSPDSSNGNGFGTLSGTSMSSPHVAGLGALLKSKHQDWGPMAIKSALMTTAGQVDNTGAPIQRDGANANPFDFGAGHVKPANAFDPGLVYESTYNDWDRFVCATEDALKVNCDDVPKRDASNLNYPTIAIGDLPGVQTVTRRVTNVTDTNAIYHLDVEAPPGFTVEVTPTKLVVPAHSHDDYKVKFTRTTAPFNEFQFGSLTWHDKPGHKVRSAIALRATPVSVAKEIVGTSTSGSRDLGVDTAFAGTVTASVNGLAAANTTPLLLKNPTSGSFDTANPMTSDHTGKVVVTVPAGADLLKFATFAGEYPDGTDVDLFAYLQTPGGLVQVGNSGGPDASESISLTAPAAGTYEIYVDLFSLGMGHSDVTINGYDWVLSGSAGNASVTPSSQRSRVGGFVTFTLNWAGLEAGKHYLGFVTYGDGTKAVGGTTVRVDP</sequence>
<evidence type="ECO:0000256" key="4">
    <source>
        <dbReference type="ARBA" id="ARBA00022729"/>
    </source>
</evidence>
<feature type="active site" description="Charge relay system" evidence="8 9">
    <location>
        <position position="225"/>
    </location>
</feature>
<dbReference type="SUPFAM" id="SSF52743">
    <property type="entry name" value="Subtilisin-like"/>
    <property type="match status" value="1"/>
</dbReference>
<dbReference type="PROSITE" id="PS51892">
    <property type="entry name" value="SUBTILASE"/>
    <property type="match status" value="1"/>
</dbReference>
<dbReference type="Pfam" id="PF02225">
    <property type="entry name" value="PA"/>
    <property type="match status" value="1"/>
</dbReference>
<evidence type="ECO:0000256" key="6">
    <source>
        <dbReference type="ARBA" id="ARBA00022825"/>
    </source>
</evidence>
<evidence type="ECO:0000256" key="10">
    <source>
        <dbReference type="RuleBase" id="RU003355"/>
    </source>
</evidence>
<evidence type="ECO:0000256" key="7">
    <source>
        <dbReference type="ARBA" id="ARBA00023180"/>
    </source>
</evidence>
<dbReference type="PROSITE" id="PS00136">
    <property type="entry name" value="SUBTILASE_ASP"/>
    <property type="match status" value="1"/>
</dbReference>
<evidence type="ECO:0000256" key="2">
    <source>
        <dbReference type="ARBA" id="ARBA00011073"/>
    </source>
</evidence>
<dbReference type="CDD" id="cd02120">
    <property type="entry name" value="PA_subtilisin_like"/>
    <property type="match status" value="1"/>
</dbReference>
<dbReference type="InterPro" id="IPR034197">
    <property type="entry name" value="Peptidases_S8_3"/>
</dbReference>
<dbReference type="Pfam" id="PF05922">
    <property type="entry name" value="Inhibitor_I9"/>
    <property type="match status" value="1"/>
</dbReference>
<evidence type="ECO:0000256" key="9">
    <source>
        <dbReference type="PROSITE-ProRule" id="PRU01240"/>
    </source>
</evidence>
<dbReference type="InterPro" id="IPR036852">
    <property type="entry name" value="Peptidase_S8/S53_dom_sf"/>
</dbReference>
<evidence type="ECO:0000313" key="17">
    <source>
        <dbReference type="Proteomes" id="UP000622552"/>
    </source>
</evidence>
<evidence type="ECO:0000256" key="5">
    <source>
        <dbReference type="ARBA" id="ARBA00022801"/>
    </source>
</evidence>
<keyword evidence="6 9" id="KW-0720">Serine protease</keyword>
<dbReference type="InterPro" id="IPR007280">
    <property type="entry name" value="Peptidase_C_arc/bac"/>
</dbReference>
<dbReference type="Gene3D" id="3.50.30.30">
    <property type="match status" value="1"/>
</dbReference>
<keyword evidence="17" id="KW-1185">Reference proteome</keyword>
<dbReference type="GO" id="GO:0004252">
    <property type="term" value="F:serine-type endopeptidase activity"/>
    <property type="evidence" value="ECO:0007669"/>
    <property type="project" value="UniProtKB-UniRule"/>
</dbReference>
<name>A0A8J7GMM1_9ACTN</name>
<dbReference type="Pfam" id="PF04151">
    <property type="entry name" value="PPC"/>
    <property type="match status" value="1"/>
</dbReference>
<dbReference type="InterPro" id="IPR041469">
    <property type="entry name" value="Subtilisin-like_FN3"/>
</dbReference>
<evidence type="ECO:0000256" key="8">
    <source>
        <dbReference type="PIRSR" id="PIRSR615500-1"/>
    </source>
</evidence>
<dbReference type="Proteomes" id="UP000622552">
    <property type="component" value="Unassembled WGS sequence"/>
</dbReference>
<evidence type="ECO:0000256" key="3">
    <source>
        <dbReference type="ARBA" id="ARBA00022670"/>
    </source>
</evidence>
<comment type="caution">
    <text evidence="16">The sequence shown here is derived from an EMBL/GenBank/DDBJ whole genome shotgun (WGS) entry which is preliminary data.</text>
</comment>
<protein>
    <submittedName>
        <fullName evidence="16">Subtilisin family serine protease</fullName>
    </submittedName>
</protein>
<evidence type="ECO:0000259" key="13">
    <source>
        <dbReference type="Pfam" id="PF04151"/>
    </source>
</evidence>
<evidence type="ECO:0000259" key="15">
    <source>
        <dbReference type="Pfam" id="PF17766"/>
    </source>
</evidence>
<dbReference type="InterPro" id="IPR010259">
    <property type="entry name" value="S8pro/Inhibitor_I9"/>
</dbReference>
<dbReference type="AlphaFoldDB" id="A0A8J7GMM1"/>
<reference evidence="16" key="1">
    <citation type="submission" date="2020-11" db="EMBL/GenBank/DDBJ databases">
        <title>Sequencing the genomes of 1000 actinobacteria strains.</title>
        <authorList>
            <person name="Klenk H.-P."/>
        </authorList>
    </citation>
    <scope>NUCLEOTIDE SEQUENCE</scope>
    <source>
        <strain evidence="16">DSM 45356</strain>
    </source>
</reference>
<evidence type="ECO:0000256" key="1">
    <source>
        <dbReference type="ARBA" id="ARBA00004613"/>
    </source>
</evidence>
<evidence type="ECO:0000259" key="14">
    <source>
        <dbReference type="Pfam" id="PF05922"/>
    </source>
</evidence>
<dbReference type="InterPro" id="IPR000209">
    <property type="entry name" value="Peptidase_S8/S53_dom"/>
</dbReference>
<dbReference type="Pfam" id="PF00082">
    <property type="entry name" value="Peptidase_S8"/>
    <property type="match status" value="1"/>
</dbReference>
<dbReference type="Gene3D" id="3.30.70.80">
    <property type="entry name" value="Peptidase S8 propeptide/proteinase inhibitor I9"/>
    <property type="match status" value="1"/>
</dbReference>
<keyword evidence="5 9" id="KW-0378">Hydrolase</keyword>
<dbReference type="Gene3D" id="3.40.50.200">
    <property type="entry name" value="Peptidase S8/S53 domain"/>
    <property type="match status" value="1"/>
</dbReference>
<dbReference type="PROSITE" id="PS00138">
    <property type="entry name" value="SUBTILASE_SER"/>
    <property type="match status" value="1"/>
</dbReference>
<proteinExistence type="inferred from homology"/>
<dbReference type="InterPro" id="IPR003137">
    <property type="entry name" value="PA_domain"/>
</dbReference>
<dbReference type="EMBL" id="JADOUF010000001">
    <property type="protein sequence ID" value="MBG6139792.1"/>
    <property type="molecule type" value="Genomic_DNA"/>
</dbReference>
<gene>
    <name evidence="16" type="ORF">IW245_005986</name>
</gene>
<dbReference type="Gene3D" id="2.60.40.2310">
    <property type="match status" value="1"/>
</dbReference>
<keyword evidence="7" id="KW-0325">Glycoprotein</keyword>
<dbReference type="CDD" id="cd04852">
    <property type="entry name" value="Peptidases_S8_3"/>
    <property type="match status" value="1"/>
</dbReference>
<evidence type="ECO:0000259" key="11">
    <source>
        <dbReference type="Pfam" id="PF00082"/>
    </source>
</evidence>
<dbReference type="GO" id="GO:0006508">
    <property type="term" value="P:proteolysis"/>
    <property type="evidence" value="ECO:0007669"/>
    <property type="project" value="UniProtKB-KW"/>
</dbReference>
<comment type="similarity">
    <text evidence="2 9 10">Belongs to the peptidase S8 family.</text>
</comment>
<feature type="domain" description="Inhibitor I9" evidence="14">
    <location>
        <begin position="30"/>
        <end position="121"/>
    </location>
</feature>
<dbReference type="PRINTS" id="PR00723">
    <property type="entry name" value="SUBTILISIN"/>
</dbReference>